<sequence>MTAGPSPKPLRDLIRHHRELIVSPLLWTYRHLDLVGCRFEYADVNLGAMPDSSPEEQDLAEQLARNIFPVIKHRALVAILVGEGRPFVKHYIGSHFFFAGKPVHRPRYTVFHLRPPAFQHTPQISPPLIGYFHYTNVNGDRRRKFESCPDPRRRPDPIGGIICRKRLAQVTPPQWTEDPYFVCLLLALAQLQESKLKYKLTTYISRLLVVHVVDREYIYFYEAEITADLLCALRNPNAASSYTEWPTIRWRKIPYQPYETFANRLISTLVSPTPQGLHTDFKLSEIDHSDLKRSWDEESSNLQKLRRLSQ</sequence>
<dbReference type="OrthoDB" id="5343483at2759"/>
<evidence type="ECO:0000313" key="1">
    <source>
        <dbReference type="EMBL" id="KAE8155370.1"/>
    </source>
</evidence>
<dbReference type="Proteomes" id="UP000325780">
    <property type="component" value="Unassembled WGS sequence"/>
</dbReference>
<reference evidence="1 2" key="1">
    <citation type="submission" date="2019-04" db="EMBL/GenBank/DDBJ databases">
        <title>Friends and foes A comparative genomics study of 23 Aspergillus species from section Flavi.</title>
        <authorList>
            <consortium name="DOE Joint Genome Institute"/>
            <person name="Kjaerbolling I."/>
            <person name="Vesth T."/>
            <person name="Frisvad J.C."/>
            <person name="Nybo J.L."/>
            <person name="Theobald S."/>
            <person name="Kildgaard S."/>
            <person name="Isbrandt T."/>
            <person name="Kuo A."/>
            <person name="Sato A."/>
            <person name="Lyhne E.K."/>
            <person name="Kogle M.E."/>
            <person name="Wiebenga A."/>
            <person name="Kun R.S."/>
            <person name="Lubbers R.J."/>
            <person name="Makela M.R."/>
            <person name="Barry K."/>
            <person name="Chovatia M."/>
            <person name="Clum A."/>
            <person name="Daum C."/>
            <person name="Haridas S."/>
            <person name="He G."/>
            <person name="LaButti K."/>
            <person name="Lipzen A."/>
            <person name="Mondo S."/>
            <person name="Riley R."/>
            <person name="Salamov A."/>
            <person name="Simmons B.A."/>
            <person name="Magnuson J.K."/>
            <person name="Henrissat B."/>
            <person name="Mortensen U.H."/>
            <person name="Larsen T.O."/>
            <person name="Devries R.P."/>
            <person name="Grigoriev I.V."/>
            <person name="Machida M."/>
            <person name="Baker S.E."/>
            <person name="Andersen M.R."/>
        </authorList>
    </citation>
    <scope>NUCLEOTIDE SEQUENCE [LARGE SCALE GENOMIC DNA]</scope>
    <source>
        <strain evidence="1 2">IBT 18842</strain>
    </source>
</reference>
<proteinExistence type="predicted"/>
<keyword evidence="2" id="KW-1185">Reference proteome</keyword>
<dbReference type="EMBL" id="ML742023">
    <property type="protein sequence ID" value="KAE8155370.1"/>
    <property type="molecule type" value="Genomic_DNA"/>
</dbReference>
<organism evidence="1 2">
    <name type="scientific">Aspergillus avenaceus</name>
    <dbReference type="NCBI Taxonomy" id="36643"/>
    <lineage>
        <taxon>Eukaryota</taxon>
        <taxon>Fungi</taxon>
        <taxon>Dikarya</taxon>
        <taxon>Ascomycota</taxon>
        <taxon>Pezizomycotina</taxon>
        <taxon>Eurotiomycetes</taxon>
        <taxon>Eurotiomycetidae</taxon>
        <taxon>Eurotiales</taxon>
        <taxon>Aspergillaceae</taxon>
        <taxon>Aspergillus</taxon>
        <taxon>Aspergillus subgen. Circumdati</taxon>
    </lineage>
</organism>
<evidence type="ECO:0000313" key="2">
    <source>
        <dbReference type="Proteomes" id="UP000325780"/>
    </source>
</evidence>
<accession>A0A5N6U9V1</accession>
<gene>
    <name evidence="1" type="ORF">BDV25DRAFT_1061</name>
</gene>
<name>A0A5N6U9V1_ASPAV</name>
<dbReference type="AlphaFoldDB" id="A0A5N6U9V1"/>
<protein>
    <submittedName>
        <fullName evidence="1">Uncharacterized protein</fullName>
    </submittedName>
</protein>